<evidence type="ECO:0000313" key="2">
    <source>
        <dbReference type="Proteomes" id="UP000441523"/>
    </source>
</evidence>
<dbReference type="RefSeq" id="WP_150962269.1">
    <property type="nucleotide sequence ID" value="NZ_VZZJ01000004.1"/>
</dbReference>
<sequence>MIANKVSDLIGNTPMLRIAVPHRETSVLDKMETMTPGGSTKDRMAHGTVLAPIGRRLQTSRVVVVST</sequence>
<keyword evidence="2" id="KW-1185">Reference proteome</keyword>
<dbReference type="Proteomes" id="UP000441523">
    <property type="component" value="Unassembled WGS sequence"/>
</dbReference>
<dbReference type="InterPro" id="IPR036052">
    <property type="entry name" value="TrpB-like_PALP_sf"/>
</dbReference>
<accession>A0A6N6MUW5</accession>
<organism evidence="1 2">
    <name type="scientific">Methylobacterium planeticum</name>
    <dbReference type="NCBI Taxonomy" id="2615211"/>
    <lineage>
        <taxon>Bacteria</taxon>
        <taxon>Pseudomonadati</taxon>
        <taxon>Pseudomonadota</taxon>
        <taxon>Alphaproteobacteria</taxon>
        <taxon>Hyphomicrobiales</taxon>
        <taxon>Methylobacteriaceae</taxon>
        <taxon>Methylobacterium</taxon>
    </lineage>
</organism>
<dbReference type="AlphaFoldDB" id="A0A6N6MUW5"/>
<evidence type="ECO:0000313" key="1">
    <source>
        <dbReference type="EMBL" id="KAB1074628.1"/>
    </source>
</evidence>
<dbReference type="EMBL" id="VZZJ01000004">
    <property type="protein sequence ID" value="KAB1074628.1"/>
    <property type="molecule type" value="Genomic_DNA"/>
</dbReference>
<dbReference type="SUPFAM" id="SSF53686">
    <property type="entry name" value="Tryptophan synthase beta subunit-like PLP-dependent enzymes"/>
    <property type="match status" value="1"/>
</dbReference>
<name>A0A6N6MUW5_9HYPH</name>
<comment type="caution">
    <text evidence="1">The sequence shown here is derived from an EMBL/GenBank/DDBJ whole genome shotgun (WGS) entry which is preliminary data.</text>
</comment>
<protein>
    <recommendedName>
        <fullName evidence="3">Pyridoxal-phosphate dependent enzyme</fullName>
    </recommendedName>
</protein>
<proteinExistence type="predicted"/>
<reference evidence="1 2" key="1">
    <citation type="submission" date="2019-09" db="EMBL/GenBank/DDBJ databases">
        <title>YIM 132548 draft genome.</title>
        <authorList>
            <person name="Jiang L."/>
        </authorList>
    </citation>
    <scope>NUCLEOTIDE SEQUENCE [LARGE SCALE GENOMIC DNA]</scope>
    <source>
        <strain evidence="1 2">YIM 132548</strain>
    </source>
</reference>
<dbReference type="Gene3D" id="3.40.50.1100">
    <property type="match status" value="2"/>
</dbReference>
<gene>
    <name evidence="1" type="ORF">F6X51_05715</name>
</gene>
<evidence type="ECO:0008006" key="3">
    <source>
        <dbReference type="Google" id="ProtNLM"/>
    </source>
</evidence>